<protein>
    <submittedName>
        <fullName evidence="2">Holin</fullName>
    </submittedName>
</protein>
<evidence type="ECO:0000256" key="1">
    <source>
        <dbReference type="SAM" id="Phobius"/>
    </source>
</evidence>
<organism evidence="2">
    <name type="scientific">Siphoviridae sp. ctMsr1</name>
    <dbReference type="NCBI Taxonomy" id="2826264"/>
    <lineage>
        <taxon>Viruses</taxon>
        <taxon>Duplodnaviria</taxon>
        <taxon>Heunggongvirae</taxon>
        <taxon>Uroviricota</taxon>
        <taxon>Caudoviricetes</taxon>
    </lineage>
</organism>
<keyword evidence="1" id="KW-1133">Transmembrane helix</keyword>
<keyword evidence="1" id="KW-0812">Transmembrane</keyword>
<evidence type="ECO:0000313" key="2">
    <source>
        <dbReference type="EMBL" id="DAD73766.1"/>
    </source>
</evidence>
<dbReference type="InterPro" id="IPR031612">
    <property type="entry name" value="Phage_holin_Dp1"/>
</dbReference>
<dbReference type="Pfam" id="PF16938">
    <property type="entry name" value="Phage_holin_Dp1"/>
    <property type="match status" value="1"/>
</dbReference>
<sequence>MVLDDKTYKVAKYVTNIVLPAIATLYLAISGVLVQGGLPGLPYPDVVAGVITAVVTFLGTILHISSNNYTGQGELTVDESKNEDDEDKYQLVLHEDLPSLAKNDKFVVTVNKTQN</sequence>
<keyword evidence="1" id="KW-0472">Membrane</keyword>
<dbReference type="EMBL" id="BK014744">
    <property type="protein sequence ID" value="DAD73766.1"/>
    <property type="molecule type" value="Genomic_DNA"/>
</dbReference>
<accession>A0A8S5LUQ1</accession>
<reference evidence="2" key="1">
    <citation type="journal article" date="2021" name="Proc. Natl. Acad. Sci. U.S.A.">
        <title>A Catalog of Tens of Thousands of Viruses from Human Metagenomes Reveals Hidden Associations with Chronic Diseases.</title>
        <authorList>
            <person name="Tisza M.J."/>
            <person name="Buck C.B."/>
        </authorList>
    </citation>
    <scope>NUCLEOTIDE SEQUENCE</scope>
    <source>
        <strain evidence="2">CtMsr1</strain>
    </source>
</reference>
<feature type="transmembrane region" description="Helical" evidence="1">
    <location>
        <begin position="46"/>
        <end position="64"/>
    </location>
</feature>
<name>A0A8S5LUQ1_9CAUD</name>
<proteinExistence type="predicted"/>
<feature type="transmembrane region" description="Helical" evidence="1">
    <location>
        <begin position="13"/>
        <end position="34"/>
    </location>
</feature>